<dbReference type="Gene3D" id="1.20.1290.10">
    <property type="entry name" value="AhpD-like"/>
    <property type="match status" value="1"/>
</dbReference>
<dbReference type="PANTHER" id="PTHR33570:SF10">
    <property type="entry name" value="GAMMA-CARBOXYMUCONOLACTONE DECARBOXYLASE"/>
    <property type="match status" value="1"/>
</dbReference>
<proteinExistence type="predicted"/>
<dbReference type="AlphaFoldDB" id="A0A640VN85"/>
<dbReference type="InterPro" id="IPR029032">
    <property type="entry name" value="AhpD-like"/>
</dbReference>
<dbReference type="PANTHER" id="PTHR33570">
    <property type="entry name" value="4-CARBOXYMUCONOLACTONE DECARBOXYLASE FAMILY PROTEIN"/>
    <property type="match status" value="1"/>
</dbReference>
<name>A0A640VN85_9RHOB</name>
<reference evidence="2 3" key="1">
    <citation type="submission" date="2019-12" db="EMBL/GenBank/DDBJ databases">
        <title>Roseobacter cerasinus sp. nov., isolated from seawater around aquaculture.</title>
        <authorList>
            <person name="Muramatsu S."/>
            <person name="Takabe Y."/>
            <person name="Mori K."/>
            <person name="Takaichi S."/>
            <person name="Hanada S."/>
        </authorList>
    </citation>
    <scope>NUCLEOTIDE SEQUENCE [LARGE SCALE GENOMIC DNA]</scope>
    <source>
        <strain evidence="2 3">AI77</strain>
    </source>
</reference>
<sequence length="129" mass="13795">MTTSDAYQRGKAMAEATNPGIEAALAARYDAILPGFSTTMMEVAFGHYYTRDGLYDKTRYLATVAALAALGGQTGPQLKVHIRNALRSGATQREVAEVINQMALYGGFPAMINALNAALEVFEGEEADT</sequence>
<dbReference type="OrthoDB" id="9801400at2"/>
<accession>A0A640VN85</accession>
<gene>
    <name evidence="2" type="ORF">So717_03040</name>
</gene>
<dbReference type="SUPFAM" id="SSF69118">
    <property type="entry name" value="AhpD-like"/>
    <property type="match status" value="1"/>
</dbReference>
<dbReference type="InterPro" id="IPR003779">
    <property type="entry name" value="CMD-like"/>
</dbReference>
<organism evidence="2 3">
    <name type="scientific">Roseobacter cerasinus</name>
    <dbReference type="NCBI Taxonomy" id="2602289"/>
    <lineage>
        <taxon>Bacteria</taxon>
        <taxon>Pseudomonadati</taxon>
        <taxon>Pseudomonadota</taxon>
        <taxon>Alphaproteobacteria</taxon>
        <taxon>Rhodobacterales</taxon>
        <taxon>Roseobacteraceae</taxon>
        <taxon>Roseobacter</taxon>
    </lineage>
</organism>
<dbReference type="Proteomes" id="UP000436522">
    <property type="component" value="Unassembled WGS sequence"/>
</dbReference>
<protein>
    <submittedName>
        <fullName evidence="2">4-carboxymuconolactone decarboxylase</fullName>
    </submittedName>
</protein>
<comment type="caution">
    <text evidence="2">The sequence shown here is derived from an EMBL/GenBank/DDBJ whole genome shotgun (WGS) entry which is preliminary data.</text>
</comment>
<dbReference type="RefSeq" id="WP_159974444.1">
    <property type="nucleotide sequence ID" value="NZ_BLIV01000001.1"/>
</dbReference>
<dbReference type="GO" id="GO:0051920">
    <property type="term" value="F:peroxiredoxin activity"/>
    <property type="evidence" value="ECO:0007669"/>
    <property type="project" value="InterPro"/>
</dbReference>
<dbReference type="Pfam" id="PF02627">
    <property type="entry name" value="CMD"/>
    <property type="match status" value="1"/>
</dbReference>
<dbReference type="InterPro" id="IPR052512">
    <property type="entry name" value="4CMD/NDH-1_regulator"/>
</dbReference>
<keyword evidence="3" id="KW-1185">Reference proteome</keyword>
<evidence type="ECO:0000313" key="2">
    <source>
        <dbReference type="EMBL" id="GFE48551.1"/>
    </source>
</evidence>
<feature type="domain" description="Carboxymuconolactone decarboxylase-like" evidence="1">
    <location>
        <begin position="34"/>
        <end position="119"/>
    </location>
</feature>
<dbReference type="EMBL" id="BLIV01000001">
    <property type="protein sequence ID" value="GFE48551.1"/>
    <property type="molecule type" value="Genomic_DNA"/>
</dbReference>
<evidence type="ECO:0000313" key="3">
    <source>
        <dbReference type="Proteomes" id="UP000436522"/>
    </source>
</evidence>
<evidence type="ECO:0000259" key="1">
    <source>
        <dbReference type="Pfam" id="PF02627"/>
    </source>
</evidence>